<feature type="compositionally biased region" description="Polar residues" evidence="3">
    <location>
        <begin position="188"/>
        <end position="215"/>
    </location>
</feature>
<feature type="region of interest" description="Disordered" evidence="3">
    <location>
        <begin position="411"/>
        <end position="441"/>
    </location>
</feature>
<dbReference type="InterPro" id="IPR015943">
    <property type="entry name" value="WD40/YVTN_repeat-like_dom_sf"/>
</dbReference>
<keyword evidence="5" id="KW-1185">Reference proteome</keyword>
<proteinExistence type="predicted"/>
<evidence type="ECO:0000313" key="4">
    <source>
        <dbReference type="EMBL" id="EYU28882.1"/>
    </source>
</evidence>
<dbReference type="Gene3D" id="2.130.10.10">
    <property type="entry name" value="YVTN repeat-like/Quinoprotein amine dehydrogenase"/>
    <property type="match status" value="1"/>
</dbReference>
<dbReference type="STRING" id="4155.A0A022QJJ4"/>
<dbReference type="PROSITE" id="PS51542">
    <property type="entry name" value="FYRN"/>
    <property type="match status" value="1"/>
</dbReference>
<dbReference type="InterPro" id="IPR040092">
    <property type="entry name" value="TBRG1"/>
</dbReference>
<evidence type="ECO:0000256" key="3">
    <source>
        <dbReference type="SAM" id="MobiDB-lite"/>
    </source>
</evidence>
<dbReference type="PANTHER" id="PTHR22715:SF1">
    <property type="entry name" value="DNA BINDING PROTEIN"/>
    <property type="match status" value="1"/>
</dbReference>
<gene>
    <name evidence="4" type="ORF">MIMGU_mgv1a019957mg</name>
</gene>
<dbReference type="AlphaFoldDB" id="A0A022QJJ4"/>
<dbReference type="GO" id="GO:0048731">
    <property type="term" value="P:system development"/>
    <property type="evidence" value="ECO:0007669"/>
    <property type="project" value="UniProtKB-ARBA"/>
</dbReference>
<dbReference type="InterPro" id="IPR003888">
    <property type="entry name" value="FYrich_N"/>
</dbReference>
<name>A0A022QJJ4_ERYGU</name>
<protein>
    <recommendedName>
        <fullName evidence="6">FYR C-terminal domain-containing protein</fullName>
    </recommendedName>
</protein>
<keyword evidence="2" id="KW-0539">Nucleus</keyword>
<dbReference type="Proteomes" id="UP000030748">
    <property type="component" value="Unassembled WGS sequence"/>
</dbReference>
<dbReference type="PROSITE" id="PS51543">
    <property type="entry name" value="FYRC"/>
    <property type="match status" value="1"/>
</dbReference>
<dbReference type="SUPFAM" id="SSF50978">
    <property type="entry name" value="WD40 repeat-like"/>
    <property type="match status" value="1"/>
</dbReference>
<dbReference type="InterPro" id="IPR036322">
    <property type="entry name" value="WD40_repeat_dom_sf"/>
</dbReference>
<dbReference type="GO" id="GO:0051726">
    <property type="term" value="P:regulation of cell cycle"/>
    <property type="evidence" value="ECO:0000318"/>
    <property type="project" value="GO_Central"/>
</dbReference>
<dbReference type="eggNOG" id="ENOG502QSEX">
    <property type="taxonomic scope" value="Eukaryota"/>
</dbReference>
<comment type="subcellular location">
    <subcellularLocation>
        <location evidence="1">Nucleus</location>
    </subcellularLocation>
</comment>
<dbReference type="GO" id="GO:0005634">
    <property type="term" value="C:nucleus"/>
    <property type="evidence" value="ECO:0000318"/>
    <property type="project" value="GO_Central"/>
</dbReference>
<sequence>MGKTKKEEKSDDIEIISAGKLFTGPWEKKYWSSSRGKSRYPYPVGYKSARTQNGVTYTMEILEGLKGPSFVISSSDGKSCSGDTPDMAWESFQKKGCSKLLHGKRFSCKIDGAESFGFKNTFVQRLLRELVASVGDTAEQSFVPSNFSNECQPSSLGPDLPTNLVKPHIEGKRKMIDKVVTSKRLSRTPVNQHQQEKCTNNGSSSNSKQRDQPNPGSGGPSTFAGADEVSSFCHSSGVMEPENLATIVENEKCLTIAERGKLDSLDHLKVGGSLSHEEKELSDRSRYGEVQGINNLTQKERSRVSNYQHDLPVVNGDDLCGPDTLDQAEDSSVSSRKNVQVNLIVKDAIVNDVGESEVLVPDSLPEDEIGISPCNTGSEKCDADSVSQELANSMMTLLLPRAVPLLKTFTRKKKKSAKPPKNPTHRSQEENNMPNIGVNDATIDSGLAEHSDLDRMNAKACIPYPCQDSVISTCGYSDSVVPDGFDNDVPQDPLPHGFSFGDKVPAIHASQMEGASRPESKEHVIYVCTCRRSMNSKLFGNEFFTNSTFSRLDNSEASFAKLQDKEFADCDNSSLNLQTPSTSCCNMIENNEMNDESRSNIQQKVKLNDKLGGLFKLSGCYVHPMPISMVQLIVKENEMFIFVKCGYPERKESTLFLYKALQSGERMGCPSLIGHMSIALQISKDVLGRDIAANRSLLQLTPDAQSIVLSNSIKTPCCREGKLHCTCPDCTSDICERNAVKIVRLRRGYASLVTKLETAQGVCCLLVCEPSFLLAAEADGKLKLWIMNSAWSGQKEDWYLPTVDWMFPTIMELKAIPKSAILVVGHNGFGEFALWDINKRNLVSRFSSPGMSVSECIPASFFRWQRKGQSKTESIINDIMDATKTSFSSKSEKNHRFSPEDSDVAVWLLISTPSDPDSQCSQSYEQEPNPAGYWKLALLVNKTVIVGSVLDGGAAAVTSVGHGVVGKGNGTVYLWELSTGKKLGNLHSFKGSRVSCVTTDTSESGALAIASADQLLVYMQS</sequence>
<accession>A0A022QJJ4</accession>
<reference evidence="4 5" key="1">
    <citation type="journal article" date="2013" name="Proc. Natl. Acad. Sci. U.S.A.">
        <title>Fine-scale variation in meiotic recombination in Mimulus inferred from population shotgun sequencing.</title>
        <authorList>
            <person name="Hellsten U."/>
            <person name="Wright K.M."/>
            <person name="Jenkins J."/>
            <person name="Shu S."/>
            <person name="Yuan Y."/>
            <person name="Wessler S.R."/>
            <person name="Schmutz J."/>
            <person name="Willis J.H."/>
            <person name="Rokhsar D.S."/>
        </authorList>
    </citation>
    <scope>NUCLEOTIDE SEQUENCE [LARGE SCALE GENOMIC DNA]</scope>
    <source>
        <strain evidence="5">cv. DUN x IM62</strain>
    </source>
</reference>
<evidence type="ECO:0000256" key="1">
    <source>
        <dbReference type="ARBA" id="ARBA00004123"/>
    </source>
</evidence>
<dbReference type="EMBL" id="KI631311">
    <property type="protein sequence ID" value="EYU28882.1"/>
    <property type="molecule type" value="Genomic_DNA"/>
</dbReference>
<dbReference type="PANTHER" id="PTHR22715">
    <property type="entry name" value="TRANSFORMING GROWTH FACTOR BETA REGULATED GENE 1"/>
    <property type="match status" value="1"/>
</dbReference>
<evidence type="ECO:0000313" key="5">
    <source>
        <dbReference type="Proteomes" id="UP000030748"/>
    </source>
</evidence>
<dbReference type="Gene3D" id="3.30.160.360">
    <property type="match status" value="1"/>
</dbReference>
<feature type="region of interest" description="Disordered" evidence="3">
    <location>
        <begin position="180"/>
        <end position="228"/>
    </location>
</feature>
<dbReference type="InterPro" id="IPR003889">
    <property type="entry name" value="FYrich_C"/>
</dbReference>
<dbReference type="GO" id="GO:0140993">
    <property type="term" value="F:histone modifying activity"/>
    <property type="evidence" value="ECO:0007669"/>
    <property type="project" value="UniProtKB-ARBA"/>
</dbReference>
<evidence type="ECO:0008006" key="6">
    <source>
        <dbReference type="Google" id="ProtNLM"/>
    </source>
</evidence>
<evidence type="ECO:0000256" key="2">
    <source>
        <dbReference type="ARBA" id="ARBA00023242"/>
    </source>
</evidence>
<organism evidence="4 5">
    <name type="scientific">Erythranthe guttata</name>
    <name type="common">Yellow monkey flower</name>
    <name type="synonym">Mimulus guttatus</name>
    <dbReference type="NCBI Taxonomy" id="4155"/>
    <lineage>
        <taxon>Eukaryota</taxon>
        <taxon>Viridiplantae</taxon>
        <taxon>Streptophyta</taxon>
        <taxon>Embryophyta</taxon>
        <taxon>Tracheophyta</taxon>
        <taxon>Spermatophyta</taxon>
        <taxon>Magnoliopsida</taxon>
        <taxon>eudicotyledons</taxon>
        <taxon>Gunneridae</taxon>
        <taxon>Pentapetalae</taxon>
        <taxon>asterids</taxon>
        <taxon>lamiids</taxon>
        <taxon>Lamiales</taxon>
        <taxon>Phrymaceae</taxon>
        <taxon>Erythranthe</taxon>
    </lineage>
</organism>